<dbReference type="Proteomes" id="UP000254219">
    <property type="component" value="Unassembled WGS sequence"/>
</dbReference>
<evidence type="ECO:0000313" key="1">
    <source>
        <dbReference type="EMBL" id="STD33025.1"/>
    </source>
</evidence>
<sequence>MPLAAALMNLLVNLSSRFSIQYLEQLPLRQLFRLIKQLEKQYGNR</sequence>
<proteinExistence type="predicted"/>
<reference evidence="1 2" key="1">
    <citation type="submission" date="2018-06" db="EMBL/GenBank/DDBJ databases">
        <authorList>
            <consortium name="Pathogen Informatics"/>
            <person name="Doyle S."/>
        </authorList>
    </citation>
    <scope>NUCLEOTIDE SEQUENCE [LARGE SCALE GENOMIC DNA]</scope>
    <source>
        <strain evidence="1 2">NCTC11181</strain>
    </source>
</reference>
<gene>
    <name evidence="1" type="ORF">NCTC11181_00007</name>
</gene>
<dbReference type="AlphaFoldDB" id="A0A376FMU7"/>
<evidence type="ECO:0000313" key="2">
    <source>
        <dbReference type="Proteomes" id="UP000254219"/>
    </source>
</evidence>
<accession>A0A376FMU7</accession>
<protein>
    <submittedName>
        <fullName evidence="1">Uncharacterized protein</fullName>
    </submittedName>
</protein>
<name>A0A376FMU7_ECOLX</name>
<dbReference type="EMBL" id="UFYN01000001">
    <property type="protein sequence ID" value="STD33025.1"/>
    <property type="molecule type" value="Genomic_DNA"/>
</dbReference>
<organism evidence="1 2">
    <name type="scientific">Escherichia coli</name>
    <dbReference type="NCBI Taxonomy" id="562"/>
    <lineage>
        <taxon>Bacteria</taxon>
        <taxon>Pseudomonadati</taxon>
        <taxon>Pseudomonadota</taxon>
        <taxon>Gammaproteobacteria</taxon>
        <taxon>Enterobacterales</taxon>
        <taxon>Enterobacteriaceae</taxon>
        <taxon>Escherichia</taxon>
    </lineage>
</organism>